<evidence type="ECO:0000313" key="2">
    <source>
        <dbReference type="EMBL" id="KKU12347.1"/>
    </source>
</evidence>
<feature type="transmembrane region" description="Helical" evidence="1">
    <location>
        <begin position="12"/>
        <end position="34"/>
    </location>
</feature>
<keyword evidence="1" id="KW-1133">Transmembrane helix</keyword>
<accession>A0A0G1MVY7</accession>
<sequence length="203" mass="22850">MRTKFKGFTLIELLISMGLISVLGLGIVAIQYFLSQNQIVVWNNYLSIDDANVATSQMVREIRTARYGDNGAYPIEDALDQELIFYTNVDSDQDTEKVRYFLSGTILSKGVINPVGFPVTYPSGSEVVFPISQIVRNGLTPVFYYYNGDWPTDTLNNPLALTNRLSATKLVKVYLRLNAKAADPTSDYVLEPYVQIRMLKENL</sequence>
<keyword evidence="1" id="KW-0812">Transmembrane</keyword>
<reference evidence="2 3" key="1">
    <citation type="journal article" date="2015" name="Nature">
        <title>rRNA introns, odd ribosomes, and small enigmatic genomes across a large radiation of phyla.</title>
        <authorList>
            <person name="Brown C.T."/>
            <person name="Hug L.A."/>
            <person name="Thomas B.C."/>
            <person name="Sharon I."/>
            <person name="Castelle C.J."/>
            <person name="Singh A."/>
            <person name="Wilkins M.J."/>
            <person name="Williams K.H."/>
            <person name="Banfield J.F."/>
        </authorList>
    </citation>
    <scope>NUCLEOTIDE SEQUENCE [LARGE SCALE GENOMIC DNA]</scope>
</reference>
<dbReference type="Proteomes" id="UP000034653">
    <property type="component" value="Unassembled WGS sequence"/>
</dbReference>
<proteinExistence type="predicted"/>
<dbReference type="InterPro" id="IPR012902">
    <property type="entry name" value="N_methyl_site"/>
</dbReference>
<evidence type="ECO:0000256" key="1">
    <source>
        <dbReference type="SAM" id="Phobius"/>
    </source>
</evidence>
<dbReference type="Pfam" id="PF07963">
    <property type="entry name" value="N_methyl"/>
    <property type="match status" value="1"/>
</dbReference>
<comment type="caution">
    <text evidence="2">The sequence shown here is derived from an EMBL/GenBank/DDBJ whole genome shotgun (WGS) entry which is preliminary data.</text>
</comment>
<evidence type="ECO:0008006" key="4">
    <source>
        <dbReference type="Google" id="ProtNLM"/>
    </source>
</evidence>
<dbReference type="NCBIfam" id="TIGR02532">
    <property type="entry name" value="IV_pilin_GFxxxE"/>
    <property type="match status" value="1"/>
</dbReference>
<dbReference type="EMBL" id="LCLG01000002">
    <property type="protein sequence ID" value="KKU12347.1"/>
    <property type="molecule type" value="Genomic_DNA"/>
</dbReference>
<protein>
    <recommendedName>
        <fullName evidence="4">Prepilin-type N-terminal cleavage/methylation domain-containing protein</fullName>
    </recommendedName>
</protein>
<evidence type="ECO:0000313" key="3">
    <source>
        <dbReference type="Proteomes" id="UP000034653"/>
    </source>
</evidence>
<keyword evidence="1" id="KW-0472">Membrane</keyword>
<organism evidence="2 3">
    <name type="scientific">Candidatus Woesebacteria bacterium GW2011_GWA1_45_8</name>
    <dbReference type="NCBI Taxonomy" id="1618559"/>
    <lineage>
        <taxon>Bacteria</taxon>
        <taxon>Candidatus Woeseibacteriota</taxon>
    </lineage>
</organism>
<dbReference type="PROSITE" id="PS00409">
    <property type="entry name" value="PROKAR_NTER_METHYL"/>
    <property type="match status" value="1"/>
</dbReference>
<dbReference type="AlphaFoldDB" id="A0A0G1MVY7"/>
<gene>
    <name evidence="2" type="ORF">UX19_C0002G0054</name>
</gene>
<name>A0A0G1MVY7_9BACT</name>